<dbReference type="Pfam" id="PF12796">
    <property type="entry name" value="Ank_2"/>
    <property type="match status" value="3"/>
</dbReference>
<sequence>MMIKIKNLTFIKYIVEGIEFKSIFNINIGDINGDYPIITAFYSNNLEIFEYIIEHGGDCNIKNRNNNSLISLAIDRSNGRDYIKLMLKQNITIMKEEYINGSDSIMKAINNNNINIVVLLIQYGIQNNINMNIIDRNGNTPLTLSYRLKHKNIFKFLIKYLDINKTDLNGNNILYYVIVKEDIETMRSLIRNGADVNSKNKLGKSNMDLLISKGYTFLNSLLNYSHSISLNIPNSQGEIPLITVIKINTFSDEEKEFMVENLIKRGSDVNFIDSTGNTSLVYAIQKKSKSIVNLLVKNDANINYLIPSNNQTILMYAIDIGNIEIIQLLVEYGADIIFKNNKGYSALEKTFEKENLEIFKFFVNYDINNFTNEIINNLISKGNISLLKILIENNFDVNLKDENNDTPLVYAFKNRQPEIVKYLIENGADVTNKNKQNETIEDLNTKYFYEFGWQKSYDNTRHIINKYK</sequence>
<gene>
    <name evidence="4" type="ORF">BCR36DRAFT_586082</name>
</gene>
<feature type="repeat" description="ANK" evidence="3">
    <location>
        <begin position="32"/>
        <end position="64"/>
    </location>
</feature>
<evidence type="ECO:0000256" key="3">
    <source>
        <dbReference type="PROSITE-ProRule" id="PRU00023"/>
    </source>
</evidence>
<dbReference type="PROSITE" id="PS50297">
    <property type="entry name" value="ANK_REP_REGION"/>
    <property type="match status" value="3"/>
</dbReference>
<dbReference type="AlphaFoldDB" id="A0A1Y1V218"/>
<feature type="repeat" description="ANK" evidence="3">
    <location>
        <begin position="169"/>
        <end position="201"/>
    </location>
</feature>
<dbReference type="SMART" id="SM00248">
    <property type="entry name" value="ANK"/>
    <property type="match status" value="10"/>
</dbReference>
<keyword evidence="2 3" id="KW-0040">ANK repeat</keyword>
<dbReference type="PANTHER" id="PTHR24141">
    <property type="entry name" value="2-5A-DEPENDENT RIBONUCLEASE"/>
    <property type="match status" value="1"/>
</dbReference>
<proteinExistence type="predicted"/>
<evidence type="ECO:0000256" key="2">
    <source>
        <dbReference type="ARBA" id="ARBA00023043"/>
    </source>
</evidence>
<evidence type="ECO:0000313" key="5">
    <source>
        <dbReference type="Proteomes" id="UP000193719"/>
    </source>
</evidence>
<keyword evidence="5" id="KW-1185">Reference proteome</keyword>
<comment type="caution">
    <text evidence="4">The sequence shown here is derived from an EMBL/GenBank/DDBJ whole genome shotgun (WGS) entry which is preliminary data.</text>
</comment>
<dbReference type="EMBL" id="MCFH01000044">
    <property type="protein sequence ID" value="ORX44723.1"/>
    <property type="molecule type" value="Genomic_DNA"/>
</dbReference>
<reference evidence="4" key="1">
    <citation type="submission" date="2016-08" db="EMBL/GenBank/DDBJ databases">
        <title>Genomes of anaerobic fungi encode conserved fungal cellulosomes for biomass hydrolysis.</title>
        <authorList>
            <consortium name="DOE Joint Genome Institute"/>
            <person name="Haitjema C.H."/>
            <person name="Gilmore S.P."/>
            <person name="Henske J.K."/>
            <person name="Solomon K.V."/>
            <person name="De Groot R."/>
            <person name="Kuo A."/>
            <person name="Mondo S.J."/>
            <person name="Salamov A.A."/>
            <person name="Labutti K."/>
            <person name="Zhao Z."/>
            <person name="Chiniquy J."/>
            <person name="Barry K."/>
            <person name="Brewer H.M."/>
            <person name="Purvine S.O."/>
            <person name="Wright A.T."/>
            <person name="Boxma B."/>
            <person name="Van Alen T."/>
            <person name="Hackstein J.H."/>
            <person name="Baker S.E."/>
            <person name="Grigoriev I.V."/>
            <person name="O'Malley M.A."/>
        </authorList>
    </citation>
    <scope>NUCLEOTIDE SEQUENCE [LARGE SCALE GENOMIC DNA]</scope>
    <source>
        <strain evidence="4">Finn</strain>
    </source>
</reference>
<dbReference type="Gene3D" id="1.25.40.20">
    <property type="entry name" value="Ankyrin repeat-containing domain"/>
    <property type="match status" value="4"/>
</dbReference>
<dbReference type="GO" id="GO:0006396">
    <property type="term" value="P:RNA processing"/>
    <property type="evidence" value="ECO:0007669"/>
    <property type="project" value="TreeGrafter"/>
</dbReference>
<dbReference type="InterPro" id="IPR002110">
    <property type="entry name" value="Ankyrin_rpt"/>
</dbReference>
<dbReference type="SUPFAM" id="SSF48403">
    <property type="entry name" value="Ankyrin repeat"/>
    <property type="match status" value="3"/>
</dbReference>
<dbReference type="GO" id="GO:0003723">
    <property type="term" value="F:RNA binding"/>
    <property type="evidence" value="ECO:0007669"/>
    <property type="project" value="TreeGrafter"/>
</dbReference>
<name>A0A1Y1V218_9FUNG</name>
<dbReference type="PROSITE" id="PS50088">
    <property type="entry name" value="ANK_REPEAT"/>
    <property type="match status" value="4"/>
</dbReference>
<evidence type="ECO:0000313" key="4">
    <source>
        <dbReference type="EMBL" id="ORX44723.1"/>
    </source>
</evidence>
<feature type="repeat" description="ANK" evidence="3">
    <location>
        <begin position="309"/>
        <end position="341"/>
    </location>
</feature>
<dbReference type="PANTHER" id="PTHR24141:SF1">
    <property type="entry name" value="2-5A-DEPENDENT RIBONUCLEASE"/>
    <property type="match status" value="1"/>
</dbReference>
<reference evidence="4" key="2">
    <citation type="submission" date="2016-08" db="EMBL/GenBank/DDBJ databases">
        <title>Pervasive Adenine N6-methylation of Active Genes in Fungi.</title>
        <authorList>
            <consortium name="DOE Joint Genome Institute"/>
            <person name="Mondo S.J."/>
            <person name="Dannebaum R.O."/>
            <person name="Kuo R.C."/>
            <person name="Labutti K."/>
            <person name="Haridas S."/>
            <person name="Kuo A."/>
            <person name="Salamov A."/>
            <person name="Ahrendt S.R."/>
            <person name="Lipzen A."/>
            <person name="Sullivan W."/>
            <person name="Andreopoulos W.B."/>
            <person name="Clum A."/>
            <person name="Lindquist E."/>
            <person name="Daum C."/>
            <person name="Ramamoorthy G.K."/>
            <person name="Gryganskyi A."/>
            <person name="Culley D."/>
            <person name="Magnuson J.K."/>
            <person name="James T.Y."/>
            <person name="O'Malley M.A."/>
            <person name="Stajich J.E."/>
            <person name="Spatafora J.W."/>
            <person name="Visel A."/>
            <person name="Grigoriev I.V."/>
        </authorList>
    </citation>
    <scope>NUCLEOTIDE SEQUENCE [LARGE SCALE GENOMIC DNA]</scope>
    <source>
        <strain evidence="4">Finn</strain>
    </source>
</reference>
<dbReference type="GO" id="GO:0004540">
    <property type="term" value="F:RNA nuclease activity"/>
    <property type="evidence" value="ECO:0007669"/>
    <property type="project" value="TreeGrafter"/>
</dbReference>
<evidence type="ECO:0000256" key="1">
    <source>
        <dbReference type="ARBA" id="ARBA00022737"/>
    </source>
</evidence>
<dbReference type="OrthoDB" id="2146204at2759"/>
<dbReference type="Proteomes" id="UP000193719">
    <property type="component" value="Unassembled WGS sequence"/>
</dbReference>
<organism evidence="4 5">
    <name type="scientific">Piromyces finnis</name>
    <dbReference type="NCBI Taxonomy" id="1754191"/>
    <lineage>
        <taxon>Eukaryota</taxon>
        <taxon>Fungi</taxon>
        <taxon>Fungi incertae sedis</taxon>
        <taxon>Chytridiomycota</taxon>
        <taxon>Chytridiomycota incertae sedis</taxon>
        <taxon>Neocallimastigomycetes</taxon>
        <taxon>Neocallimastigales</taxon>
        <taxon>Neocallimastigaceae</taxon>
        <taxon>Piromyces</taxon>
    </lineage>
</organism>
<dbReference type="STRING" id="1754191.A0A1Y1V218"/>
<accession>A0A1Y1V218</accession>
<keyword evidence="1" id="KW-0677">Repeat</keyword>
<protein>
    <submittedName>
        <fullName evidence="4">Ankyrin</fullName>
    </submittedName>
</protein>
<feature type="repeat" description="ANK" evidence="3">
    <location>
        <begin position="403"/>
        <end position="435"/>
    </location>
</feature>
<dbReference type="InterPro" id="IPR036770">
    <property type="entry name" value="Ankyrin_rpt-contain_sf"/>
</dbReference>